<keyword evidence="2 5" id="KW-0812">Transmembrane</keyword>
<feature type="transmembrane region" description="Helical" evidence="5">
    <location>
        <begin position="284"/>
        <end position="307"/>
    </location>
</feature>
<dbReference type="SUPFAM" id="SSF103473">
    <property type="entry name" value="MFS general substrate transporter"/>
    <property type="match status" value="1"/>
</dbReference>
<name>A0A4C1YRN1_EUMVA</name>
<keyword evidence="7" id="KW-1185">Reference proteome</keyword>
<evidence type="ECO:0000256" key="4">
    <source>
        <dbReference type="ARBA" id="ARBA00023136"/>
    </source>
</evidence>
<evidence type="ECO:0000256" key="3">
    <source>
        <dbReference type="ARBA" id="ARBA00022989"/>
    </source>
</evidence>
<gene>
    <name evidence="6" type="primary">Tret1</name>
    <name evidence="6" type="ORF">EVAR_59568_1</name>
</gene>
<dbReference type="STRING" id="151549.A0A4C1YRN1"/>
<evidence type="ECO:0000256" key="5">
    <source>
        <dbReference type="SAM" id="Phobius"/>
    </source>
</evidence>
<dbReference type="InterPro" id="IPR050549">
    <property type="entry name" value="MFS_Trehalose_Transporter"/>
</dbReference>
<dbReference type="PANTHER" id="PTHR48021">
    <property type="match status" value="1"/>
</dbReference>
<dbReference type="InterPro" id="IPR036259">
    <property type="entry name" value="MFS_trans_sf"/>
</dbReference>
<evidence type="ECO:0000313" key="7">
    <source>
        <dbReference type="Proteomes" id="UP000299102"/>
    </source>
</evidence>
<dbReference type="Proteomes" id="UP000299102">
    <property type="component" value="Unassembled WGS sequence"/>
</dbReference>
<keyword evidence="3 5" id="KW-1133">Transmembrane helix</keyword>
<dbReference type="GO" id="GO:0016020">
    <property type="term" value="C:membrane"/>
    <property type="evidence" value="ECO:0007669"/>
    <property type="project" value="UniProtKB-SubCell"/>
</dbReference>
<comment type="subcellular location">
    <subcellularLocation>
        <location evidence="1">Membrane</location>
    </subcellularLocation>
</comment>
<comment type="caution">
    <text evidence="6">The sequence shown here is derived from an EMBL/GenBank/DDBJ whole genome shotgun (WGS) entry which is preliminary data.</text>
</comment>
<evidence type="ECO:0000256" key="1">
    <source>
        <dbReference type="ARBA" id="ARBA00004370"/>
    </source>
</evidence>
<dbReference type="AlphaFoldDB" id="A0A4C1YRN1"/>
<evidence type="ECO:0000313" key="6">
    <source>
        <dbReference type="EMBL" id="GBP78778.1"/>
    </source>
</evidence>
<proteinExistence type="predicted"/>
<protein>
    <submittedName>
        <fullName evidence="6">Facilitated trehalose transporter Tret1</fullName>
    </submittedName>
</protein>
<organism evidence="6 7">
    <name type="scientific">Eumeta variegata</name>
    <name type="common">Bagworm moth</name>
    <name type="synonym">Eumeta japonica</name>
    <dbReference type="NCBI Taxonomy" id="151549"/>
    <lineage>
        <taxon>Eukaryota</taxon>
        <taxon>Metazoa</taxon>
        <taxon>Ecdysozoa</taxon>
        <taxon>Arthropoda</taxon>
        <taxon>Hexapoda</taxon>
        <taxon>Insecta</taxon>
        <taxon>Pterygota</taxon>
        <taxon>Neoptera</taxon>
        <taxon>Endopterygota</taxon>
        <taxon>Lepidoptera</taxon>
        <taxon>Glossata</taxon>
        <taxon>Ditrysia</taxon>
        <taxon>Tineoidea</taxon>
        <taxon>Psychidae</taxon>
        <taxon>Oiketicinae</taxon>
        <taxon>Eumeta</taxon>
    </lineage>
</organism>
<dbReference type="Gene3D" id="1.20.1250.20">
    <property type="entry name" value="MFS general substrate transporter like domains"/>
    <property type="match status" value="1"/>
</dbReference>
<feature type="transmembrane region" description="Helical" evidence="5">
    <location>
        <begin position="137"/>
        <end position="160"/>
    </location>
</feature>
<keyword evidence="4 5" id="KW-0472">Membrane</keyword>
<evidence type="ECO:0000256" key="2">
    <source>
        <dbReference type="ARBA" id="ARBA00022692"/>
    </source>
</evidence>
<dbReference type="InterPro" id="IPR005828">
    <property type="entry name" value="MFS_sugar_transport-like"/>
</dbReference>
<dbReference type="PANTHER" id="PTHR48021:SF47">
    <property type="entry name" value="GH17672P"/>
    <property type="match status" value="1"/>
</dbReference>
<dbReference type="Pfam" id="PF00083">
    <property type="entry name" value="Sugar_tr"/>
    <property type="match status" value="1"/>
</dbReference>
<feature type="transmembrane region" description="Helical" evidence="5">
    <location>
        <begin position="28"/>
        <end position="50"/>
    </location>
</feature>
<reference evidence="6 7" key="1">
    <citation type="journal article" date="2019" name="Commun. Biol.">
        <title>The bagworm genome reveals a unique fibroin gene that provides high tensile strength.</title>
        <authorList>
            <person name="Kono N."/>
            <person name="Nakamura H."/>
            <person name="Ohtoshi R."/>
            <person name="Tomita M."/>
            <person name="Numata K."/>
            <person name="Arakawa K."/>
        </authorList>
    </citation>
    <scope>NUCLEOTIDE SEQUENCE [LARGE SCALE GENOMIC DNA]</scope>
</reference>
<dbReference type="OrthoDB" id="8120565at2759"/>
<accession>A0A4C1YRN1</accession>
<dbReference type="EMBL" id="BGZK01001385">
    <property type="protein sequence ID" value="GBP78778.1"/>
    <property type="molecule type" value="Genomic_DNA"/>
</dbReference>
<feature type="transmembrane region" description="Helical" evidence="5">
    <location>
        <begin position="110"/>
        <end position="131"/>
    </location>
</feature>
<feature type="transmembrane region" description="Helical" evidence="5">
    <location>
        <begin position="82"/>
        <end position="103"/>
    </location>
</feature>
<sequence>MYAWPSSIVNNFKSNETVLSHAMGPYEVALFGSLSSVGALVGTPLFGYLSDSIGRKYSCIAAGIPFLVAWSMIATFRQVEVVLVALFIAGFGAATGFISPVFVSEICQDSLRGVMTISTVIFYNSGILLSYLLGGHLSYYCFVYVQIIISALYIILANFLKDSPVHLMNKGRESEAATSIAFYRSVAPDSKEVLEELDNIKKTLNLESCGQTFPDSSEEAKLNQTPQPSNDEYVSPLRYLLKSQSSRRALAVCLMMITAANLMGMVVVLVYAEPIFEDAVPSMPATLCTIMLAVVMIVATVASASLVNRAGRKFFRNLRLRIRWSKNARLTNRQESCEDDPRPGRSVTVVTEENVRKIENLYWPTKE</sequence>
<feature type="transmembrane region" description="Helical" evidence="5">
    <location>
        <begin position="57"/>
        <end position="76"/>
    </location>
</feature>
<dbReference type="GO" id="GO:0022857">
    <property type="term" value="F:transmembrane transporter activity"/>
    <property type="evidence" value="ECO:0007669"/>
    <property type="project" value="InterPro"/>
</dbReference>
<feature type="transmembrane region" description="Helical" evidence="5">
    <location>
        <begin position="249"/>
        <end position="272"/>
    </location>
</feature>